<feature type="compositionally biased region" description="Acidic residues" evidence="5">
    <location>
        <begin position="298"/>
        <end position="321"/>
    </location>
</feature>
<evidence type="ECO:0000256" key="5">
    <source>
        <dbReference type="SAM" id="MobiDB-lite"/>
    </source>
</evidence>
<dbReference type="EMBL" id="BRXW01000512">
    <property type="protein sequence ID" value="GMH61859.1"/>
    <property type="molecule type" value="Genomic_DNA"/>
</dbReference>
<proteinExistence type="inferred from homology"/>
<name>A0A9W6ZWT5_9STRA</name>
<evidence type="ECO:0000256" key="4">
    <source>
        <dbReference type="ARBA" id="ARBA00022801"/>
    </source>
</evidence>
<dbReference type="OrthoDB" id="1047367at2759"/>
<evidence type="ECO:0000313" key="8">
    <source>
        <dbReference type="EMBL" id="GMH61859.1"/>
    </source>
</evidence>
<keyword evidence="6" id="KW-0732">Signal</keyword>
<feature type="region of interest" description="Disordered" evidence="5">
    <location>
        <begin position="26"/>
        <end position="64"/>
    </location>
</feature>
<dbReference type="SUPFAM" id="SSF50630">
    <property type="entry name" value="Acid proteases"/>
    <property type="match status" value="1"/>
</dbReference>
<sequence>MVRLLKTVAVAVLALSALSSQSSALFSRSGGSSGPHRPLHKQRGGSLQESYCGGIGVPPPPRPSERTAELLRVPVQFGTRSSPTFKLNIPVDTGAQVTVLSLSYVRKLGLSKLVDSQYKTTASGVGTGTIVGKIHDVMFDVGGQQVTVDVMVLDDEGREGSIDGLMGLDLLKKLDASVGINSGLEVGAVRIGWVGKEYDMDMNAGVENVDVGRPTRKTTRARRRPAFVNPTPKTSSQPAKPTPTNTLSSSTYIPPVDSEVEAELDDIDNNTIEDIIAAEDKPDPTVTKNYDYIRDCVDSDEGSDFGESEDESVDEFDLSGV</sequence>
<dbReference type="AlphaFoldDB" id="A0A9W6ZWT5"/>
<evidence type="ECO:0000313" key="9">
    <source>
        <dbReference type="Proteomes" id="UP001165122"/>
    </source>
</evidence>
<keyword evidence="4" id="KW-0378">Hydrolase</keyword>
<dbReference type="Proteomes" id="UP001165122">
    <property type="component" value="Unassembled WGS sequence"/>
</dbReference>
<evidence type="ECO:0000259" key="7">
    <source>
        <dbReference type="PROSITE" id="PS50175"/>
    </source>
</evidence>
<evidence type="ECO:0000256" key="2">
    <source>
        <dbReference type="ARBA" id="ARBA00022670"/>
    </source>
</evidence>
<gene>
    <name evidence="8" type="ORF">TrLO_g9129</name>
</gene>
<feature type="compositionally biased region" description="Polar residues" evidence="5">
    <location>
        <begin position="231"/>
        <end position="252"/>
    </location>
</feature>
<dbReference type="Gene3D" id="2.40.70.10">
    <property type="entry name" value="Acid Proteases"/>
    <property type="match status" value="1"/>
</dbReference>
<dbReference type="PANTHER" id="PTHR12917:SF1">
    <property type="entry name" value="AT13091P"/>
    <property type="match status" value="1"/>
</dbReference>
<dbReference type="PROSITE" id="PS50175">
    <property type="entry name" value="ASP_PROT_RETROV"/>
    <property type="match status" value="1"/>
</dbReference>
<dbReference type="InterPro" id="IPR019103">
    <property type="entry name" value="Peptidase_aspartic_DDI1-type"/>
</dbReference>
<dbReference type="InterPro" id="IPR021109">
    <property type="entry name" value="Peptidase_aspartic_dom_sf"/>
</dbReference>
<accession>A0A9W6ZWT5</accession>
<evidence type="ECO:0000256" key="1">
    <source>
        <dbReference type="ARBA" id="ARBA00009136"/>
    </source>
</evidence>
<reference evidence="9" key="1">
    <citation type="journal article" date="2023" name="Commun. Biol.">
        <title>Genome analysis of Parmales, the sister group of diatoms, reveals the evolutionary specialization of diatoms from phago-mixotrophs to photoautotrophs.</title>
        <authorList>
            <person name="Ban H."/>
            <person name="Sato S."/>
            <person name="Yoshikawa S."/>
            <person name="Yamada K."/>
            <person name="Nakamura Y."/>
            <person name="Ichinomiya M."/>
            <person name="Sato N."/>
            <person name="Blanc-Mathieu R."/>
            <person name="Endo H."/>
            <person name="Kuwata A."/>
            <person name="Ogata H."/>
        </authorList>
    </citation>
    <scope>NUCLEOTIDE SEQUENCE [LARGE SCALE GENOMIC DNA]</scope>
    <source>
        <strain evidence="9">NIES 3700</strain>
    </source>
</reference>
<comment type="caution">
    <text evidence="8">The sequence shown here is derived from an EMBL/GenBank/DDBJ whole genome shotgun (WGS) entry which is preliminary data.</text>
</comment>
<keyword evidence="9" id="KW-1185">Reference proteome</keyword>
<dbReference type="GO" id="GO:0004190">
    <property type="term" value="F:aspartic-type endopeptidase activity"/>
    <property type="evidence" value="ECO:0007669"/>
    <property type="project" value="UniProtKB-KW"/>
</dbReference>
<feature type="signal peptide" evidence="6">
    <location>
        <begin position="1"/>
        <end position="24"/>
    </location>
</feature>
<evidence type="ECO:0000256" key="6">
    <source>
        <dbReference type="SAM" id="SignalP"/>
    </source>
</evidence>
<feature type="region of interest" description="Disordered" evidence="5">
    <location>
        <begin position="213"/>
        <end position="253"/>
    </location>
</feature>
<protein>
    <recommendedName>
        <fullName evidence="7">Peptidase A2 domain-containing protein</fullName>
    </recommendedName>
</protein>
<organism evidence="8 9">
    <name type="scientific">Triparma laevis f. longispina</name>
    <dbReference type="NCBI Taxonomy" id="1714387"/>
    <lineage>
        <taxon>Eukaryota</taxon>
        <taxon>Sar</taxon>
        <taxon>Stramenopiles</taxon>
        <taxon>Ochrophyta</taxon>
        <taxon>Bolidophyceae</taxon>
        <taxon>Parmales</taxon>
        <taxon>Triparmaceae</taxon>
        <taxon>Triparma</taxon>
    </lineage>
</organism>
<evidence type="ECO:0000256" key="3">
    <source>
        <dbReference type="ARBA" id="ARBA00022750"/>
    </source>
</evidence>
<feature type="compositionally biased region" description="Basic residues" evidence="5">
    <location>
        <begin position="214"/>
        <end position="225"/>
    </location>
</feature>
<dbReference type="GO" id="GO:0006508">
    <property type="term" value="P:proteolysis"/>
    <property type="evidence" value="ECO:0007669"/>
    <property type="project" value="UniProtKB-KW"/>
</dbReference>
<feature type="region of interest" description="Disordered" evidence="5">
    <location>
        <begin position="296"/>
        <end position="321"/>
    </location>
</feature>
<dbReference type="PANTHER" id="PTHR12917">
    <property type="entry name" value="ASPARTYL PROTEASE DDI-RELATED"/>
    <property type="match status" value="1"/>
</dbReference>
<feature type="domain" description="Peptidase A2" evidence="7">
    <location>
        <begin position="87"/>
        <end position="170"/>
    </location>
</feature>
<dbReference type="InterPro" id="IPR001995">
    <property type="entry name" value="Peptidase_A2_cat"/>
</dbReference>
<comment type="similarity">
    <text evidence="1">Belongs to the DDI1 family.</text>
</comment>
<keyword evidence="3" id="KW-0064">Aspartyl protease</keyword>
<feature type="chain" id="PRO_5040875993" description="Peptidase A2 domain-containing protein" evidence="6">
    <location>
        <begin position="25"/>
        <end position="321"/>
    </location>
</feature>
<keyword evidence="2" id="KW-0645">Protease</keyword>
<dbReference type="Pfam" id="PF09668">
    <property type="entry name" value="Asp_protease"/>
    <property type="match status" value="1"/>
</dbReference>